<keyword evidence="5" id="KW-1185">Reference proteome</keyword>
<feature type="transmembrane region" description="Helical" evidence="1">
    <location>
        <begin position="332"/>
        <end position="352"/>
    </location>
</feature>
<dbReference type="GO" id="GO:0016747">
    <property type="term" value="F:acyltransferase activity, transferring groups other than amino-acyl groups"/>
    <property type="evidence" value="ECO:0007669"/>
    <property type="project" value="InterPro"/>
</dbReference>
<feature type="transmembrane region" description="Helical" evidence="1">
    <location>
        <begin position="203"/>
        <end position="224"/>
    </location>
</feature>
<dbReference type="Pfam" id="PF19040">
    <property type="entry name" value="SGNH"/>
    <property type="match status" value="1"/>
</dbReference>
<accession>A0A6S7CF04</accession>
<protein>
    <recommendedName>
        <fullName evidence="6">O-acetyltransferase OatA</fullName>
    </recommendedName>
</protein>
<feature type="domain" description="Acyltransferase 3" evidence="2">
    <location>
        <begin position="24"/>
        <end position="348"/>
    </location>
</feature>
<dbReference type="PANTHER" id="PTHR23028:SF53">
    <property type="entry name" value="ACYL_TRANSF_3 DOMAIN-CONTAINING PROTEIN"/>
    <property type="match status" value="1"/>
</dbReference>
<feature type="transmembrane region" description="Helical" evidence="1">
    <location>
        <begin position="268"/>
        <end position="290"/>
    </location>
</feature>
<feature type="transmembrane region" description="Helical" evidence="1">
    <location>
        <begin position="364"/>
        <end position="384"/>
    </location>
</feature>
<feature type="transmembrane region" description="Helical" evidence="1">
    <location>
        <begin position="310"/>
        <end position="326"/>
    </location>
</feature>
<feature type="transmembrane region" description="Helical" evidence="1">
    <location>
        <begin position="244"/>
        <end position="262"/>
    </location>
</feature>
<dbReference type="InterPro" id="IPR043968">
    <property type="entry name" value="SGNH"/>
</dbReference>
<dbReference type="GO" id="GO:0009103">
    <property type="term" value="P:lipopolysaccharide biosynthetic process"/>
    <property type="evidence" value="ECO:0007669"/>
    <property type="project" value="TreeGrafter"/>
</dbReference>
<feature type="transmembrane region" description="Helical" evidence="1">
    <location>
        <begin position="178"/>
        <end position="197"/>
    </location>
</feature>
<dbReference type="AlphaFoldDB" id="A0A6S7CF04"/>
<keyword evidence="1" id="KW-1133">Transmembrane helix</keyword>
<gene>
    <name evidence="4" type="ORF">LMG28138_02565</name>
</gene>
<sequence length="695" mass="75956">MKMSQKNMSPIEATETGRPRYRPDIDGLRAVAVAAVVLFHAFPRLLPGGFVGVDLFFVISGYLITRILCTDLQAGRYSIATFYARRVRRIFPALALVLTTTYVLGWFCLFNGEFKQLGKHIIAGVGFVSNWVLWGEAGYFDQAADTKPLLHLWSLSVEEQYYVFWPLLLAFAFKRGRVLITIVGVAILSFVLNVLLIPHHAAAAFFLPGSRVWELLAGALFAHLPQLQDRRGFRILLAPQYQNVLSTLGFALCIGSFIGFNSQLAFPGWWALLPVLGACLLIGAGIEGWVNQRVLAHPVAVGLGKISYPLYLWHWVLLTYATIIAGGNSPAFVRRGIVAISVGLAWLTTIVVERPVRFGPSRIAKVLVPCLAMLVVAYLGQMTYMRDGLDFRKGYSPNADVNTAKLGAGHEFVKASCGVASADQHLFQFCETDKRAVSHYAVWGDSKADALYWGLVRESSPGQSWTIIGRPSCAPMVGMRRTSSYVGDDSKDCVMADQKALHALIANPDLGTVVLVTAARVLTGQTYERTGDSRRDPSAALDGLDSAISALQRAGKHVALVVDNPTLPDPRSCMDRKPLALHVVRAALGVTAINASAKCAISYQKNLSRTTSYRAVIEQVKQRHPDLLVYDPASVLCDLKSGVCPIAMNGKFLYSYGDHISDYANGRIADQFLPLLRPSAIATSHDPSTRNVGTN</sequence>
<proteinExistence type="predicted"/>
<dbReference type="PANTHER" id="PTHR23028">
    <property type="entry name" value="ACETYLTRANSFERASE"/>
    <property type="match status" value="1"/>
</dbReference>
<dbReference type="InterPro" id="IPR002656">
    <property type="entry name" value="Acyl_transf_3_dom"/>
</dbReference>
<feature type="transmembrane region" description="Helical" evidence="1">
    <location>
        <begin position="90"/>
        <end position="109"/>
    </location>
</feature>
<dbReference type="RefSeq" id="WP_246257316.1">
    <property type="nucleotide sequence ID" value="NZ_CADIKM010000010.1"/>
</dbReference>
<dbReference type="EMBL" id="CADIKM010000010">
    <property type="protein sequence ID" value="CAB3788222.1"/>
    <property type="molecule type" value="Genomic_DNA"/>
</dbReference>
<name>A0A6S7CF04_9BURK</name>
<evidence type="ECO:0000256" key="1">
    <source>
        <dbReference type="SAM" id="Phobius"/>
    </source>
</evidence>
<dbReference type="Pfam" id="PF01757">
    <property type="entry name" value="Acyl_transf_3"/>
    <property type="match status" value="1"/>
</dbReference>
<feature type="transmembrane region" description="Helical" evidence="1">
    <location>
        <begin position="27"/>
        <end position="43"/>
    </location>
</feature>
<keyword evidence="1" id="KW-0812">Transmembrane</keyword>
<reference evidence="4 5" key="1">
    <citation type="submission" date="2020-04" db="EMBL/GenBank/DDBJ databases">
        <authorList>
            <person name="De Canck E."/>
        </authorList>
    </citation>
    <scope>NUCLEOTIDE SEQUENCE [LARGE SCALE GENOMIC DNA]</scope>
    <source>
        <strain evidence="4 5">LMG 28138</strain>
    </source>
</reference>
<feature type="transmembrane region" description="Helical" evidence="1">
    <location>
        <begin position="49"/>
        <end position="69"/>
    </location>
</feature>
<evidence type="ECO:0000313" key="4">
    <source>
        <dbReference type="EMBL" id="CAB3788222.1"/>
    </source>
</evidence>
<evidence type="ECO:0008006" key="6">
    <source>
        <dbReference type="Google" id="ProtNLM"/>
    </source>
</evidence>
<feature type="domain" description="SGNH" evidence="3">
    <location>
        <begin position="426"/>
        <end position="674"/>
    </location>
</feature>
<organism evidence="4 5">
    <name type="scientific">Pararobbsia alpina</name>
    <dbReference type="NCBI Taxonomy" id="621374"/>
    <lineage>
        <taxon>Bacteria</taxon>
        <taxon>Pseudomonadati</taxon>
        <taxon>Pseudomonadota</taxon>
        <taxon>Betaproteobacteria</taxon>
        <taxon>Burkholderiales</taxon>
        <taxon>Burkholderiaceae</taxon>
        <taxon>Pararobbsia</taxon>
    </lineage>
</organism>
<evidence type="ECO:0000259" key="2">
    <source>
        <dbReference type="Pfam" id="PF01757"/>
    </source>
</evidence>
<keyword evidence="1" id="KW-0472">Membrane</keyword>
<evidence type="ECO:0000313" key="5">
    <source>
        <dbReference type="Proteomes" id="UP000494115"/>
    </source>
</evidence>
<dbReference type="GO" id="GO:0016020">
    <property type="term" value="C:membrane"/>
    <property type="evidence" value="ECO:0007669"/>
    <property type="project" value="TreeGrafter"/>
</dbReference>
<evidence type="ECO:0000259" key="3">
    <source>
        <dbReference type="Pfam" id="PF19040"/>
    </source>
</evidence>
<dbReference type="Proteomes" id="UP000494115">
    <property type="component" value="Unassembled WGS sequence"/>
</dbReference>
<dbReference type="InterPro" id="IPR050879">
    <property type="entry name" value="Acyltransferase_3"/>
</dbReference>